<protein>
    <submittedName>
        <fullName evidence="6">Methyl-accepting chemotaxis protein</fullName>
    </submittedName>
</protein>
<evidence type="ECO:0000256" key="2">
    <source>
        <dbReference type="PROSITE-ProRule" id="PRU00284"/>
    </source>
</evidence>
<dbReference type="InterPro" id="IPR004089">
    <property type="entry name" value="MCPsignal_dom"/>
</dbReference>
<evidence type="ECO:0000259" key="5">
    <source>
        <dbReference type="PROSITE" id="PS50111"/>
    </source>
</evidence>
<keyword evidence="3" id="KW-0175">Coiled coil</keyword>
<feature type="domain" description="Methyl-accepting transducer" evidence="5">
    <location>
        <begin position="62"/>
        <end position="298"/>
    </location>
</feature>
<dbReference type="GO" id="GO:0007165">
    <property type="term" value="P:signal transduction"/>
    <property type="evidence" value="ECO:0007669"/>
    <property type="project" value="UniProtKB-KW"/>
</dbReference>
<proteinExistence type="predicted"/>
<dbReference type="AlphaFoldDB" id="D8IQV0"/>
<dbReference type="SMART" id="SM00283">
    <property type="entry name" value="MA"/>
    <property type="match status" value="2"/>
</dbReference>
<dbReference type="GeneID" id="29390451"/>
<keyword evidence="1 2" id="KW-0807">Transducer</keyword>
<gene>
    <name evidence="6" type="ordered locus">Hsero_1698</name>
</gene>
<evidence type="ECO:0000313" key="6">
    <source>
        <dbReference type="EMBL" id="ADJ63211.1"/>
    </source>
</evidence>
<feature type="domain" description="Methyl-accepting transducer" evidence="5">
    <location>
        <begin position="362"/>
        <end position="605"/>
    </location>
</feature>
<dbReference type="EMBL" id="CP002039">
    <property type="protein sequence ID" value="ADJ63211.1"/>
    <property type="molecule type" value="Genomic_DNA"/>
</dbReference>
<dbReference type="PANTHER" id="PTHR32089">
    <property type="entry name" value="METHYL-ACCEPTING CHEMOTAXIS PROTEIN MCPB"/>
    <property type="match status" value="1"/>
</dbReference>
<dbReference type="Pfam" id="PF00015">
    <property type="entry name" value="MCPsignal"/>
    <property type="match status" value="2"/>
</dbReference>
<dbReference type="KEGG" id="hse:Hsero_1698"/>
<keyword evidence="7" id="KW-1185">Reference proteome</keyword>
<dbReference type="Proteomes" id="UP000000329">
    <property type="component" value="Chromosome"/>
</dbReference>
<evidence type="ECO:0000256" key="3">
    <source>
        <dbReference type="SAM" id="Coils"/>
    </source>
</evidence>
<organism evidence="6 7">
    <name type="scientific">Herbaspirillum seropedicae (strain SmR1)</name>
    <dbReference type="NCBI Taxonomy" id="757424"/>
    <lineage>
        <taxon>Bacteria</taxon>
        <taxon>Pseudomonadati</taxon>
        <taxon>Pseudomonadota</taxon>
        <taxon>Betaproteobacteria</taxon>
        <taxon>Burkholderiales</taxon>
        <taxon>Oxalobacteraceae</taxon>
        <taxon>Herbaspirillum</taxon>
    </lineage>
</organism>
<dbReference type="RefSeq" id="WP_013233710.1">
    <property type="nucleotide sequence ID" value="NC_014323.1"/>
</dbReference>
<sequence length="643" mass="66135">MALVKKNIPSLSAASFHDNDANRKGGVSVREAEAQRKRARTLAKQQQAAERIAAATGELSSGINEAASAAEQLRRAANQISAGAEEASGAAQESTSAFHLVTESIGIQLQSAEVSESKVNACQLVITSTSSDVANLIANVTVAGQRQQGSVAMVSELEAQASNIGDIVKAVARIADQTNLLALNAAIEAARAGKHGKGFAVVADEVRTLAETSERSAKQIQDLVGQIQQDVKSIAEGINNSARVLGAEVENGKVITAQLERIGVDFREIARGVVEISAGAKQSDTAAQQAMKGSQDIAAAALQQAAAAEETAKTVSEQSQALAEAEQAAQALAEVAEELKNSTDVAKSAEVVASSAEQLSSAVEEINRASAQIMGALEEISKGAQVAAAASEESSTAIGQIEKGVEVAQQRATVSGEKVKGIQSLLITNKEAVGSLIDGIATSVKATQDSIKQVRDLDQVSRRIDKIVEAITTVSIQTNMLAVNGSVEAARAGEFGKGFVVVSTDIRNLARDSAENADRIKDLVKAVQDQIALVSADLEDIVKAALSEAEKAKTTTANLAQIEADVAEVERGAAAILAASGEISTAIGQAKKGVDQIASAAQEAEKAAGEAAGAAEQQSKGARELAAAIEEISSLADELQSVA</sequence>
<dbReference type="SUPFAM" id="SSF58104">
    <property type="entry name" value="Methyl-accepting chemotaxis protein (MCP) signaling domain"/>
    <property type="match status" value="2"/>
</dbReference>
<evidence type="ECO:0000256" key="4">
    <source>
        <dbReference type="SAM" id="MobiDB-lite"/>
    </source>
</evidence>
<dbReference type="PANTHER" id="PTHR32089:SF112">
    <property type="entry name" value="LYSOZYME-LIKE PROTEIN-RELATED"/>
    <property type="match status" value="1"/>
</dbReference>
<evidence type="ECO:0000256" key="1">
    <source>
        <dbReference type="ARBA" id="ARBA00023224"/>
    </source>
</evidence>
<feature type="region of interest" description="Disordered" evidence="4">
    <location>
        <begin position="15"/>
        <end position="39"/>
    </location>
</feature>
<accession>D8IQV0</accession>
<dbReference type="HOGENOM" id="CLU_426331_0_0_4"/>
<name>D8IQV0_HERSS</name>
<dbReference type="Gene3D" id="1.10.287.950">
    <property type="entry name" value="Methyl-accepting chemotaxis protein"/>
    <property type="match status" value="2"/>
</dbReference>
<dbReference type="GO" id="GO:0016020">
    <property type="term" value="C:membrane"/>
    <property type="evidence" value="ECO:0007669"/>
    <property type="project" value="InterPro"/>
</dbReference>
<dbReference type="PROSITE" id="PS50111">
    <property type="entry name" value="CHEMOTAXIS_TRANSDUC_2"/>
    <property type="match status" value="2"/>
</dbReference>
<reference evidence="6 7" key="1">
    <citation type="submission" date="2010-04" db="EMBL/GenBank/DDBJ databases">
        <title>The genome of Herbaspirillum seropedicae SmR1, an endophytic, nitrogen-fixing, plant-growth promoting beta-Proteobacteria.</title>
        <authorList>
            <person name="Pedrosa F.O."/>
            <person name="Monteiro R.A."/>
            <person name="Wassem R."/>
            <person name="Cruz L.M."/>
            <person name="Ayub R.A."/>
            <person name="Colauto N.B."/>
            <person name="Fernandez M.A."/>
            <person name="Fungaro M.H.P."/>
            <person name="Grisard E.C."/>
            <person name="Hungria M."/>
            <person name="Madeira H.M.F."/>
            <person name="Nodari R.O."/>
            <person name="Osaku C.A."/>
            <person name="Petzl-Erler M.L."/>
            <person name="Terenzi H."/>
            <person name="Vieira L.G.E."/>
            <person name="Almeida M.I.M."/>
            <person name="Alves L.R."/>
            <person name="Arantes O.M.N."/>
            <person name="Balsanelli E."/>
            <person name="Barcellos F.G."/>
            <person name="Baura V.A."/>
            <person name="Binde D.R."/>
            <person name="Campo R.J."/>
            <person name="Chubatsu L.S."/>
            <person name="Chueire L.M.O."/>
            <person name="Ciferri R.R."/>
            <person name="Correa L.C."/>
            <person name="da Conceicao Silva J.L."/>
            <person name="Dabul A.N.G."/>
            <person name="Dambros B.P."/>
            <person name="Faoro H."/>
            <person name="Favetti A."/>
            <person name="Friedermann G."/>
            <person name="Furlaneto M.C."/>
            <person name="Gasques L.S."/>
            <person name="Gimenes C.C.T."/>
            <person name="Gioppo N.M.R."/>
            <person name="Glienke-Blanco C."/>
            <person name="Godoy L.P."/>
            <person name="Guerra M.P."/>
            <person name="Karp S."/>
            <person name="Kava-Cordeiro V."/>
            <person name="Margarido V.P."/>
            <person name="Mathioni S.M."/>
            <person name="Menck-Soares M.A."/>
            <person name="Murace N.K."/>
            <person name="Nicolas M.F."/>
            <person name="Oliveira C.E.C."/>
            <person name="Pagnan N.A.B."/>
            <person name="Pamphile J.A."/>
            <person name="Patussi E.V."/>
            <person name="Pereira L.F.P."/>
            <person name="Pereira-Ferrari L."/>
            <person name="Pinto F.G.S."/>
            <person name="Precoma C."/>
            <person name="Prioli A.J."/>
            <person name="Prioli S.M.A.P."/>
            <person name="Raittz R.T."/>
            <person name="Ramos H.J.O."/>
            <person name="Ribeiro E.M.S.F."/>
            <person name="Rigo L.U."/>
            <person name="Rocha C.L.M.S.C."/>
            <person name="Rocha S.N."/>
            <person name="Santos K."/>
            <person name="Satori D."/>
            <person name="Silva A.G."/>
            <person name="Simao R.C.G."/>
            <person name="Soares M.A.M."/>
            <person name="Souza E.M."/>
            <person name="Steffens M.B.R."/>
            <person name="Steindel M."/>
            <person name="Tadra-Sfeir M.Z."/>
            <person name="Takahashi E.K."/>
            <person name="Torres R.A."/>
            <person name="Valle J.S."/>
            <person name="Vernal J.I."/>
            <person name="Vilas-Boas L.A."/>
            <person name="Watanabe M.A.E."/>
            <person name="Weiss V.A."/>
            <person name="Yates M.A."/>
            <person name="Souza E.M."/>
        </authorList>
    </citation>
    <scope>NUCLEOTIDE SEQUENCE [LARGE SCALE GENOMIC DNA]</scope>
    <source>
        <strain evidence="6 7">SmR1</strain>
    </source>
</reference>
<dbReference type="OrthoDB" id="9765776at2"/>
<feature type="coiled-coil region" evidence="3">
    <location>
        <begin position="298"/>
        <end position="379"/>
    </location>
</feature>
<evidence type="ECO:0000313" key="7">
    <source>
        <dbReference type="Proteomes" id="UP000000329"/>
    </source>
</evidence>
<dbReference type="eggNOG" id="COG0840">
    <property type="taxonomic scope" value="Bacteria"/>
</dbReference>
<dbReference type="STRING" id="757424.Hsero_1698"/>